<dbReference type="RefSeq" id="YP_010669477.1">
    <property type="nucleotide sequence ID" value="NC_070961.1"/>
</dbReference>
<dbReference type="EMBL" id="MW117966">
    <property type="protein sequence ID" value="QPB08061.1"/>
    <property type="molecule type" value="Genomic_DNA"/>
</dbReference>
<evidence type="ECO:0000313" key="2">
    <source>
        <dbReference type="Proteomes" id="UP000663288"/>
    </source>
</evidence>
<keyword evidence="2" id="KW-1185">Reference proteome</keyword>
<sequence>MSLALSSVALANEDKITKGFYSYDAMGCMLMRECKKDVKEVFSMLDISSNYENMEAFTPVAQEFNNMLMTLNQIGVKVYLADERYFPVGHRGVYHTVSNAFFLNKTYMHRPNVLMSVMRHEGWHVAQDCMAGSIKNSMIAIIMPEEDVPMLWREMVERTYPASAVPWEAEATWAGKTAGMTQKALEACAKGSMWETYEPTPLTRQWLEEEGYIK</sequence>
<proteinExistence type="predicted"/>
<dbReference type="GeneID" id="77945660"/>
<accession>A0A873WK85</accession>
<organism evidence="1 2">
    <name type="scientific">Synechococcus phage S-H9-1</name>
    <dbReference type="NCBI Taxonomy" id="2783674"/>
    <lineage>
        <taxon>Viruses</taxon>
        <taxon>Duplodnaviria</taxon>
        <taxon>Heunggongvirae</taxon>
        <taxon>Uroviricota</taxon>
        <taxon>Caudoviricetes</taxon>
        <taxon>Pantevenvirales</taxon>
        <taxon>Kyanoviridae</taxon>
        <taxon>Scyllavirus</taxon>
        <taxon>Scyllavirus aitchnine</taxon>
    </lineage>
</organism>
<protein>
    <submittedName>
        <fullName evidence="1">Uncharacterized protein</fullName>
    </submittedName>
</protein>
<dbReference type="KEGG" id="vg:77945660"/>
<dbReference type="Proteomes" id="UP000663288">
    <property type="component" value="Segment"/>
</dbReference>
<reference evidence="1" key="1">
    <citation type="submission" date="2020-10" db="EMBL/GenBank/DDBJ databases">
        <title>The Isolation and Genome Sequence of a Novel Cyanophage S-H9-1 from the Yellow Sea, China.</title>
        <authorList>
            <person name="Jiang T."/>
        </authorList>
    </citation>
    <scope>NUCLEOTIDE SEQUENCE</scope>
</reference>
<name>A0A873WK85_9CAUD</name>
<evidence type="ECO:0000313" key="1">
    <source>
        <dbReference type="EMBL" id="QPB08061.1"/>
    </source>
</evidence>